<evidence type="ECO:0000313" key="2">
    <source>
        <dbReference type="EMBL" id="EWC43694.1"/>
    </source>
</evidence>
<evidence type="ECO:0000313" key="3">
    <source>
        <dbReference type="Proteomes" id="UP000024837"/>
    </source>
</evidence>
<dbReference type="EMBL" id="KI966457">
    <property type="protein sequence ID" value="EWC43694.1"/>
    <property type="molecule type" value="Genomic_DNA"/>
</dbReference>
<accession>W7HKZ6</accession>
<gene>
    <name evidence="2" type="ORF">DRE_01581</name>
</gene>
<feature type="region of interest" description="Disordered" evidence="1">
    <location>
        <begin position="1157"/>
        <end position="1193"/>
    </location>
</feature>
<feature type="region of interest" description="Disordered" evidence="1">
    <location>
        <begin position="745"/>
        <end position="805"/>
    </location>
</feature>
<proteinExistence type="predicted"/>
<feature type="region of interest" description="Disordered" evidence="1">
    <location>
        <begin position="898"/>
        <end position="919"/>
    </location>
</feature>
<feature type="region of interest" description="Disordered" evidence="1">
    <location>
        <begin position="526"/>
        <end position="585"/>
    </location>
</feature>
<protein>
    <submittedName>
        <fullName evidence="2">Uncharacterized protein</fullName>
    </submittedName>
</protein>
<evidence type="ECO:0000256" key="1">
    <source>
        <dbReference type="SAM" id="MobiDB-lite"/>
    </source>
</evidence>
<name>W7HKZ6_9PEZI</name>
<organism evidence="2 3">
    <name type="scientific">Drechslerella stenobrocha 248</name>
    <dbReference type="NCBI Taxonomy" id="1043628"/>
    <lineage>
        <taxon>Eukaryota</taxon>
        <taxon>Fungi</taxon>
        <taxon>Dikarya</taxon>
        <taxon>Ascomycota</taxon>
        <taxon>Pezizomycotina</taxon>
        <taxon>Orbiliomycetes</taxon>
        <taxon>Orbiliales</taxon>
        <taxon>Orbiliaceae</taxon>
        <taxon>Drechslerella</taxon>
    </lineage>
</organism>
<feature type="compositionally biased region" description="Basic and acidic residues" evidence="1">
    <location>
        <begin position="676"/>
        <end position="709"/>
    </location>
</feature>
<reference evidence="2 3" key="1">
    <citation type="submission" date="2013-05" db="EMBL/GenBank/DDBJ databases">
        <title>Drechslerella stenobrocha genome reveals carnivorous origination and mechanical trapping mechanism of predatory fungi.</title>
        <authorList>
            <person name="Liu X."/>
            <person name="Zhang W."/>
            <person name="Liu K."/>
        </authorList>
    </citation>
    <scope>NUCLEOTIDE SEQUENCE [LARGE SCALE GENOMIC DNA]</scope>
    <source>
        <strain evidence="2 3">248</strain>
    </source>
</reference>
<sequence>MASPTLVFLPSVPWLYSLLGGRPSGGLTDNTWKKNDRHLHFTTVTEDACILARDILLLSLCLSNVSTESIFQCYFNTVYDQQCEEIVRCHVSQLLENTSNFANWTSFRVSSIIRFASEDTLACIHRVFAQWDKILNDQLCYQKAEAAWVEQRRNRPSIPDGFRLPCTDRANTWAEKAMARAMMVSHAHYWEHGTSSVQPLKKGLRMNPLLAFSQIGDACNLHVESHPLSAFHGLSGTSKPFTSENKTNCDLLTNAAHAELADWACAIRKAAKLDCVKIMVSVTGPLAACHTLRPIGKNNVKQSRLLRETYGGREWDACNARAMPTRFNIIDGRSTAGNIGFFNILLCSLPLLIENPRSTILMDNLDACPSGNVPTAYKTTCDILGVKLVTGGNYTVLRCIPEILGADGKSHKLQCSYDTIKMVRILSDAYAMMVKKPITTPATFALLAYTLRERVNAKIDWVQATDMIQRGFTTQGGRQSLAIPQEVMTQLQLYGFVTSSAQEHEEVSQSITRVSVPVPLTANTESFEQHEGSAILPRNGSEAPQPQGTLAPQDKASGAKQKTENSGAASVKAPAHDPGTSKKSGYKIKYATKPRAKTSCSLTARLPRPCASSSCKGTEPKKIGKVGWLGYPVNPTLQGGKPAAAGSGYTKARMVTSPPDLPLAVDKLCCPVAAGPEHEKDKRQAEEQNQDKTPEITEKTLSGAEKRDSVLSSVGGGNVQNLPLKTGVEGEDSISLKTGVKDTENFPLKARLPESQNIPSKPESPQYAESRTEESSNHSGSYDGDGGSHTTVETPLSTRPPSPIKEVRVAKRTHRNKSTPPLDAANVVTACGVEPKLPQAPELLANTTKEERNTRVFSWDWADEVEAHEQGLEPPRGCDYIIENGRRVLLPARVEEATALEEDSSPPQGYTTAAGKDTQKNRRAFSWDWADEVEAQEEGLDPPRGCDYIIEGDKRVFSPDRGNGSTHKTDRESLQEGDQIPESNRNTKNRRTFSWDWADEVEAHEQGLEPPRGCDYIVQNGERILSPDRAKREHEVDPEPLQECSPVTENDEKKNNRRAFSWDWADEVEAHEQGLEPPRGCDYTVQNGERVLSLNRANEEQGCSPVVENSKNKKSNRVFSWDWADEVEAHEEGLEPPQSRDYTIQNGQRVFAPGRADEVEASRANEAEARKDPKQPQEPGYATEDGQDTGGEPVQQQVRGMYIAENWAADIVAISFGGSVTSFERVVYPSLDINLIEDQVGIQSGGLDGLYYLTFTESGAIMPVWMPWIAGGLFGSPRVEIMTPDYCKVILELPDSTLENALAMARATA</sequence>
<feature type="region of interest" description="Disordered" evidence="1">
    <location>
        <begin position="676"/>
        <end position="726"/>
    </location>
</feature>
<feature type="region of interest" description="Disordered" evidence="1">
    <location>
        <begin position="1029"/>
        <end position="1054"/>
    </location>
</feature>
<keyword evidence="3" id="KW-1185">Reference proteome</keyword>
<dbReference type="HOGENOM" id="CLU_260848_0_0_1"/>
<feature type="compositionally biased region" description="Basic and acidic residues" evidence="1">
    <location>
        <begin position="1157"/>
        <end position="1175"/>
    </location>
</feature>
<dbReference type="Proteomes" id="UP000024837">
    <property type="component" value="Unassembled WGS sequence"/>
</dbReference>
<dbReference type="OrthoDB" id="432970at2759"/>
<feature type="region of interest" description="Disordered" evidence="1">
    <location>
        <begin position="954"/>
        <end position="991"/>
    </location>
</feature>